<name>A0A7S2U125_9EUKA</name>
<evidence type="ECO:0000313" key="2">
    <source>
        <dbReference type="EMBL" id="CAD9774441.1"/>
    </source>
</evidence>
<proteinExistence type="predicted"/>
<gene>
    <name evidence="2" type="ORF">LSP00402_LOCUS18434</name>
</gene>
<feature type="transmembrane region" description="Helical" evidence="1">
    <location>
        <begin position="83"/>
        <end position="103"/>
    </location>
</feature>
<feature type="transmembrane region" description="Helical" evidence="1">
    <location>
        <begin position="29"/>
        <end position="49"/>
    </location>
</feature>
<dbReference type="EMBL" id="HBHP01029919">
    <property type="protein sequence ID" value="CAD9774441.1"/>
    <property type="molecule type" value="Transcribed_RNA"/>
</dbReference>
<accession>A0A7S2U125</accession>
<reference evidence="2" key="1">
    <citation type="submission" date="2021-01" db="EMBL/GenBank/DDBJ databases">
        <authorList>
            <person name="Corre E."/>
            <person name="Pelletier E."/>
            <person name="Niang G."/>
            <person name="Scheremetjew M."/>
            <person name="Finn R."/>
            <person name="Kale V."/>
            <person name="Holt S."/>
            <person name="Cochrane G."/>
            <person name="Meng A."/>
            <person name="Brown T."/>
            <person name="Cohen L."/>
        </authorList>
    </citation>
    <scope>NUCLEOTIDE SEQUENCE</scope>
    <source>
        <strain evidence="2">CCMP622</strain>
    </source>
</reference>
<evidence type="ECO:0000256" key="1">
    <source>
        <dbReference type="SAM" id="Phobius"/>
    </source>
</evidence>
<dbReference type="AlphaFoldDB" id="A0A7S2U125"/>
<keyword evidence="1" id="KW-1133">Transmembrane helix</keyword>
<keyword evidence="1" id="KW-0472">Membrane</keyword>
<sequence>MKSCWERSTPPSGTFSYLVNTRANKAGIVAARGSLAMLWLGLVLGISWMEAPVKFRSPLLEKPAMLWLTLFSLSAGKMLSDTILLWLSTMLAVQISILTPSLVRIGKARVVKDLDRDSLKGSRKEYYDKLQEEVSVFGSLPPRSLHAVYVVMELIKVILLPVYAFQIFSASDTLLQH</sequence>
<keyword evidence="1" id="KW-0812">Transmembrane</keyword>
<feature type="transmembrane region" description="Helical" evidence="1">
    <location>
        <begin position="147"/>
        <end position="168"/>
    </location>
</feature>
<protein>
    <submittedName>
        <fullName evidence="2">Uncharacterized protein</fullName>
    </submittedName>
</protein>
<organism evidence="2">
    <name type="scientific">Lotharella oceanica</name>
    <dbReference type="NCBI Taxonomy" id="641309"/>
    <lineage>
        <taxon>Eukaryota</taxon>
        <taxon>Sar</taxon>
        <taxon>Rhizaria</taxon>
        <taxon>Cercozoa</taxon>
        <taxon>Chlorarachniophyceae</taxon>
        <taxon>Lotharella</taxon>
    </lineage>
</organism>